<organism evidence="1">
    <name type="scientific">Arundo donax</name>
    <name type="common">Giant reed</name>
    <name type="synonym">Donax arundinaceus</name>
    <dbReference type="NCBI Taxonomy" id="35708"/>
    <lineage>
        <taxon>Eukaryota</taxon>
        <taxon>Viridiplantae</taxon>
        <taxon>Streptophyta</taxon>
        <taxon>Embryophyta</taxon>
        <taxon>Tracheophyta</taxon>
        <taxon>Spermatophyta</taxon>
        <taxon>Magnoliopsida</taxon>
        <taxon>Liliopsida</taxon>
        <taxon>Poales</taxon>
        <taxon>Poaceae</taxon>
        <taxon>PACMAD clade</taxon>
        <taxon>Arundinoideae</taxon>
        <taxon>Arundineae</taxon>
        <taxon>Arundo</taxon>
    </lineage>
</organism>
<dbReference type="AlphaFoldDB" id="A0A0A9BHC0"/>
<proteinExistence type="predicted"/>
<sequence>MPVTKLLPLFLQFYLILMVLQLKLH</sequence>
<accession>A0A0A9BHC0</accession>
<reference evidence="1" key="1">
    <citation type="submission" date="2014-09" db="EMBL/GenBank/DDBJ databases">
        <authorList>
            <person name="Magalhaes I.L.F."/>
            <person name="Oliveira U."/>
            <person name="Santos F.R."/>
            <person name="Vidigal T.H.D.A."/>
            <person name="Brescovit A.D."/>
            <person name="Santos A.J."/>
        </authorList>
    </citation>
    <scope>NUCLEOTIDE SEQUENCE</scope>
    <source>
        <tissue evidence="1">Shoot tissue taken approximately 20 cm above the soil surface</tissue>
    </source>
</reference>
<reference evidence="1" key="2">
    <citation type="journal article" date="2015" name="Data Brief">
        <title>Shoot transcriptome of the giant reed, Arundo donax.</title>
        <authorList>
            <person name="Barrero R.A."/>
            <person name="Guerrero F.D."/>
            <person name="Moolhuijzen P."/>
            <person name="Goolsby J.A."/>
            <person name="Tidwell J."/>
            <person name="Bellgard S.E."/>
            <person name="Bellgard M.I."/>
        </authorList>
    </citation>
    <scope>NUCLEOTIDE SEQUENCE</scope>
    <source>
        <tissue evidence="1">Shoot tissue taken approximately 20 cm above the soil surface</tissue>
    </source>
</reference>
<protein>
    <submittedName>
        <fullName evidence="1">Uncharacterized protein</fullName>
    </submittedName>
</protein>
<name>A0A0A9BHC0_ARUDO</name>
<evidence type="ECO:0000313" key="1">
    <source>
        <dbReference type="EMBL" id="JAD61548.1"/>
    </source>
</evidence>
<dbReference type="EMBL" id="GBRH01236347">
    <property type="protein sequence ID" value="JAD61548.1"/>
    <property type="molecule type" value="Transcribed_RNA"/>
</dbReference>